<organism evidence="3 4">
    <name type="scientific">Candidatus Dechloromonas phosphorivorans</name>
    <dbReference type="NCBI Taxonomy" id="2899244"/>
    <lineage>
        <taxon>Bacteria</taxon>
        <taxon>Pseudomonadati</taxon>
        <taxon>Pseudomonadota</taxon>
        <taxon>Betaproteobacteria</taxon>
        <taxon>Rhodocyclales</taxon>
        <taxon>Azonexaceae</taxon>
        <taxon>Dechloromonas</taxon>
    </lineage>
</organism>
<dbReference type="SUPFAM" id="SSF55785">
    <property type="entry name" value="PYP-like sensor domain (PAS domain)"/>
    <property type="match status" value="1"/>
</dbReference>
<dbReference type="InterPro" id="IPR000014">
    <property type="entry name" value="PAS"/>
</dbReference>
<keyword evidence="1" id="KW-0472">Membrane</keyword>
<dbReference type="PROSITE" id="PS50112">
    <property type="entry name" value="PAS"/>
    <property type="match status" value="1"/>
</dbReference>
<sequence length="267" mass="30056">MSDKFAYVRRFAPYNWLIGTGDYTYKWDQLQQQEAIARLRSVHFGATGYIALLDRDGRALVSPVNKAVEGKLASEMPPVERAALEEMTASAKRGGGFINYQWPNPTTGKLETKTALVRIVEPRGWIVIATMFNAELQSALDAEIKIYEQGANQRSLNMVLAILGALSIALLGSLLFSRWSKQLFNNYHQQNLDQQSALLASEQKLAIILDSVEAFIYIKGMDYRYLYANRQVQALFGKPMNEIVGCGDEAFFNQETANNIRSNDRRA</sequence>
<feature type="domain" description="PAS" evidence="2">
    <location>
        <begin position="201"/>
        <end position="267"/>
    </location>
</feature>
<protein>
    <submittedName>
        <fullName evidence="3">Cache domain-containing protein</fullName>
    </submittedName>
</protein>
<dbReference type="InterPro" id="IPR004010">
    <property type="entry name" value="Double_Cache_2"/>
</dbReference>
<dbReference type="Pfam" id="PF08448">
    <property type="entry name" value="PAS_4"/>
    <property type="match status" value="1"/>
</dbReference>
<dbReference type="AlphaFoldDB" id="A0A935JYF3"/>
<proteinExistence type="predicted"/>
<evidence type="ECO:0000313" key="3">
    <source>
        <dbReference type="EMBL" id="MBK7416296.1"/>
    </source>
</evidence>
<dbReference type="InterPro" id="IPR035965">
    <property type="entry name" value="PAS-like_dom_sf"/>
</dbReference>
<feature type="transmembrane region" description="Helical" evidence="1">
    <location>
        <begin position="156"/>
        <end position="176"/>
    </location>
</feature>
<name>A0A935JYF3_9RHOO</name>
<accession>A0A935JYF3</accession>
<evidence type="ECO:0000259" key="2">
    <source>
        <dbReference type="PROSITE" id="PS50112"/>
    </source>
</evidence>
<dbReference type="Proteomes" id="UP000739411">
    <property type="component" value="Unassembled WGS sequence"/>
</dbReference>
<keyword evidence="1" id="KW-1133">Transmembrane helix</keyword>
<comment type="caution">
    <text evidence="3">The sequence shown here is derived from an EMBL/GenBank/DDBJ whole genome shotgun (WGS) entry which is preliminary data.</text>
</comment>
<gene>
    <name evidence="3" type="ORF">IPJ38_15530</name>
</gene>
<dbReference type="EMBL" id="JADJMS010000038">
    <property type="protein sequence ID" value="MBK7416296.1"/>
    <property type="molecule type" value="Genomic_DNA"/>
</dbReference>
<evidence type="ECO:0000313" key="4">
    <source>
        <dbReference type="Proteomes" id="UP000739411"/>
    </source>
</evidence>
<keyword evidence="1" id="KW-0812">Transmembrane</keyword>
<dbReference type="InterPro" id="IPR013656">
    <property type="entry name" value="PAS_4"/>
</dbReference>
<dbReference type="Gene3D" id="3.30.450.20">
    <property type="entry name" value="PAS domain"/>
    <property type="match status" value="2"/>
</dbReference>
<dbReference type="Pfam" id="PF08269">
    <property type="entry name" value="dCache_2"/>
    <property type="match status" value="1"/>
</dbReference>
<reference evidence="3 4" key="1">
    <citation type="submission" date="2020-10" db="EMBL/GenBank/DDBJ databases">
        <title>Connecting structure to function with the recovery of over 1000 high-quality activated sludge metagenome-assembled genomes encoding full-length rRNA genes using long-read sequencing.</title>
        <authorList>
            <person name="Singleton C.M."/>
            <person name="Petriglieri F."/>
            <person name="Kristensen J.M."/>
            <person name="Kirkegaard R.H."/>
            <person name="Michaelsen T.Y."/>
            <person name="Andersen M.H."/>
            <person name="Karst S.M."/>
            <person name="Dueholm M.S."/>
            <person name="Nielsen P.H."/>
            <person name="Albertsen M."/>
        </authorList>
    </citation>
    <scope>NUCLEOTIDE SEQUENCE [LARGE SCALE GENOMIC DNA]</scope>
    <source>
        <strain evidence="3">EsbW_18-Q3-R4-48_BATAC.463</strain>
    </source>
</reference>
<evidence type="ECO:0000256" key="1">
    <source>
        <dbReference type="SAM" id="Phobius"/>
    </source>
</evidence>